<keyword evidence="2" id="KW-0808">Transferase</keyword>
<keyword evidence="2" id="KW-0489">Methyltransferase</keyword>
<name>A0ABW2GMQ0_9ACTN</name>
<evidence type="ECO:0000256" key="1">
    <source>
        <dbReference type="SAM" id="MobiDB-lite"/>
    </source>
</evidence>
<dbReference type="EC" id="2.1.1.-" evidence="2"/>
<evidence type="ECO:0000313" key="3">
    <source>
        <dbReference type="Proteomes" id="UP001596413"/>
    </source>
</evidence>
<dbReference type="RefSeq" id="WP_386416723.1">
    <property type="nucleotide sequence ID" value="NZ_JBHSZO010000030.1"/>
</dbReference>
<reference evidence="3" key="1">
    <citation type="journal article" date="2019" name="Int. J. Syst. Evol. Microbiol.">
        <title>The Global Catalogue of Microorganisms (GCM) 10K type strain sequencing project: providing services to taxonomists for standard genome sequencing and annotation.</title>
        <authorList>
            <consortium name="The Broad Institute Genomics Platform"/>
            <consortium name="The Broad Institute Genome Sequencing Center for Infectious Disease"/>
            <person name="Wu L."/>
            <person name="Ma J."/>
        </authorList>
    </citation>
    <scope>NUCLEOTIDE SEQUENCE [LARGE SCALE GENOMIC DNA]</scope>
    <source>
        <strain evidence="3">CGMCC 1.13681</strain>
    </source>
</reference>
<gene>
    <name evidence="2" type="ORF">ACFQLX_18815</name>
</gene>
<dbReference type="Gene3D" id="3.40.50.150">
    <property type="entry name" value="Vaccinia Virus protein VP39"/>
    <property type="match status" value="1"/>
</dbReference>
<dbReference type="GO" id="GO:0008168">
    <property type="term" value="F:methyltransferase activity"/>
    <property type="evidence" value="ECO:0007669"/>
    <property type="project" value="UniProtKB-KW"/>
</dbReference>
<keyword evidence="3" id="KW-1185">Reference proteome</keyword>
<dbReference type="EMBL" id="JBHSZO010000030">
    <property type="protein sequence ID" value="MFC7220197.1"/>
    <property type="molecule type" value="Genomic_DNA"/>
</dbReference>
<dbReference type="GO" id="GO:0032259">
    <property type="term" value="P:methylation"/>
    <property type="evidence" value="ECO:0007669"/>
    <property type="project" value="UniProtKB-KW"/>
</dbReference>
<sequence length="277" mass="29489">MAQPPGSSGASGRPRLPDGSTPHSTRTYDYLLGGKDNYEADRELMEENLALTPDARVRVRAQRLFLARAVRTLVGGVGIRQLLDIGCGLPMPLLENVHEIAHRIAPGTRVAYVDNNPVAVAHMGALHTDDVHTAAFHGDLREPEAILRQAAKIEALDLTEPVGVLLVSVLHCLPEEDEPAALLARLCAVLPPGSHVVATHISADLDPRVADVVRVWAKGATPMVSRTRAQLVRMLDGLELLEPGLVPIHDWRPDGPGGPQAGVTATGNAFGAVGRTP</sequence>
<evidence type="ECO:0000313" key="2">
    <source>
        <dbReference type="EMBL" id="MFC7220197.1"/>
    </source>
</evidence>
<proteinExistence type="predicted"/>
<organism evidence="2 3">
    <name type="scientific">Streptomyces polyrhachis</name>
    <dbReference type="NCBI Taxonomy" id="1282885"/>
    <lineage>
        <taxon>Bacteria</taxon>
        <taxon>Bacillati</taxon>
        <taxon>Actinomycetota</taxon>
        <taxon>Actinomycetes</taxon>
        <taxon>Kitasatosporales</taxon>
        <taxon>Streptomycetaceae</taxon>
        <taxon>Streptomyces</taxon>
    </lineage>
</organism>
<accession>A0ABW2GMQ0</accession>
<comment type="caution">
    <text evidence="2">The sequence shown here is derived from an EMBL/GenBank/DDBJ whole genome shotgun (WGS) entry which is preliminary data.</text>
</comment>
<dbReference type="SUPFAM" id="SSF53335">
    <property type="entry name" value="S-adenosyl-L-methionine-dependent methyltransferases"/>
    <property type="match status" value="1"/>
</dbReference>
<dbReference type="InterPro" id="IPR029063">
    <property type="entry name" value="SAM-dependent_MTases_sf"/>
</dbReference>
<dbReference type="Pfam" id="PF04672">
    <property type="entry name" value="Methyltransf_19"/>
    <property type="match status" value="1"/>
</dbReference>
<dbReference type="Proteomes" id="UP001596413">
    <property type="component" value="Unassembled WGS sequence"/>
</dbReference>
<dbReference type="InterPro" id="IPR006764">
    <property type="entry name" value="SAM_dep_MeTrfase_SAV2177_type"/>
</dbReference>
<feature type="compositionally biased region" description="Polar residues" evidence="1">
    <location>
        <begin position="1"/>
        <end position="10"/>
    </location>
</feature>
<feature type="region of interest" description="Disordered" evidence="1">
    <location>
        <begin position="1"/>
        <end position="29"/>
    </location>
</feature>
<dbReference type="PIRSF" id="PIRSF017393">
    <property type="entry name" value="MTase_SAV2177"/>
    <property type="match status" value="1"/>
</dbReference>
<protein>
    <submittedName>
        <fullName evidence="2">SAM-dependent methyltransferase</fullName>
        <ecNumber evidence="2">2.1.1.-</ecNumber>
    </submittedName>
</protein>